<dbReference type="RefSeq" id="WP_289473696.1">
    <property type="nucleotide sequence ID" value="NZ_JAUCMN010000006.1"/>
</dbReference>
<name>A0ABT7TQS4_9MICO</name>
<proteinExistence type="predicted"/>
<dbReference type="EMBL" id="JAUCMN010000006">
    <property type="protein sequence ID" value="MDM7891954.1"/>
    <property type="molecule type" value="Genomic_DNA"/>
</dbReference>
<comment type="caution">
    <text evidence="2">The sequence shown here is derived from an EMBL/GenBank/DDBJ whole genome shotgun (WGS) entry which is preliminary data.</text>
</comment>
<reference evidence="2 3" key="1">
    <citation type="submission" date="2023-06" db="EMBL/GenBank/DDBJ databases">
        <authorList>
            <person name="Feng G."/>
            <person name="Li J."/>
            <person name="Zhu H."/>
        </authorList>
    </citation>
    <scope>NUCLEOTIDE SEQUENCE [LARGE SCALE GENOMIC DNA]</scope>
    <source>
        <strain evidence="2 3">RHCKG28</strain>
    </source>
</reference>
<evidence type="ECO:0000256" key="1">
    <source>
        <dbReference type="SAM" id="Phobius"/>
    </source>
</evidence>
<gene>
    <name evidence="2" type="ORF">QUG93_09680</name>
</gene>
<keyword evidence="3" id="KW-1185">Reference proteome</keyword>
<dbReference type="InterPro" id="IPR025101">
    <property type="entry name" value="DUF4012"/>
</dbReference>
<organism evidence="2 3">
    <name type="scientific">Curtobacterium caseinilyticum</name>
    <dbReference type="NCBI Taxonomy" id="3055137"/>
    <lineage>
        <taxon>Bacteria</taxon>
        <taxon>Bacillati</taxon>
        <taxon>Actinomycetota</taxon>
        <taxon>Actinomycetes</taxon>
        <taxon>Micrococcales</taxon>
        <taxon>Microbacteriaceae</taxon>
        <taxon>Curtobacterium</taxon>
    </lineage>
</organism>
<dbReference type="Proteomes" id="UP001236404">
    <property type="component" value="Unassembled WGS sequence"/>
</dbReference>
<accession>A0ABT7TQS4</accession>
<dbReference type="Pfam" id="PF13196">
    <property type="entry name" value="DUF4012"/>
    <property type="match status" value="1"/>
</dbReference>
<evidence type="ECO:0000313" key="2">
    <source>
        <dbReference type="EMBL" id="MDM7891954.1"/>
    </source>
</evidence>
<keyword evidence="1" id="KW-0812">Transmembrane</keyword>
<keyword evidence="1" id="KW-1133">Transmembrane helix</keyword>
<evidence type="ECO:0000313" key="3">
    <source>
        <dbReference type="Proteomes" id="UP001236404"/>
    </source>
</evidence>
<protein>
    <submittedName>
        <fullName evidence="2">DUF4012 domain-containing protein</fullName>
    </submittedName>
</protein>
<sequence length="606" mass="63847">MSDQPESRRAAVRRGIRARTVLWIVLAVVLLLILAVVWVGARAALAKGHLERAVSDVSTLRSQVGDGDTKAAQETARQLEDEASAARSLTGDPVWGAAQYVPFFGTNLRAVREVSVVVDDVATGAVSPVADVIGGLSTDSFAPKGGKVDLEALVKAQPAVERATATLTKADRDASAIDTSDTLSPVTSAVNQLRNALRSASDQVATANRVVQLAPAMLGNDGERNYVLLFQNNAELRAGGGIPGAVALLKVQDGAISLGDQTAGSSFGPYPESVLPLEPGTRSLYGSITGRYMQDVTLTPRFDVSAELAREMWKQKFGQQVDGVLAIDPVTLSYILRATGPVQLPTGDTLTSDNAVQLLLSDVYAKYPDPAVQDLFFASAASAVFDRVSSGSFDAKQFISALTQGTQEGRLRLWSATKAEQQRLEGTPLAGELPTVTKATRQFGVYLNDGTASKMDYYLEKTVSVGASVCRPDGRPTSAVEVTIKNTAPADAATSLPEYVTGGGAFGTEPGKIKTLVAVYAPENAIYLGSSQDGKQVGVQTVMDGDHPAVQLQTLLAPGQSTTFRVAFLGDTKYAKAAVDVLSTPGVRQSKVLPLRFDCSDPTAAR</sequence>
<keyword evidence="1" id="KW-0472">Membrane</keyword>
<feature type="transmembrane region" description="Helical" evidence="1">
    <location>
        <begin position="21"/>
        <end position="41"/>
    </location>
</feature>